<feature type="non-terminal residue" evidence="2">
    <location>
        <position position="285"/>
    </location>
</feature>
<proteinExistence type="inferred from homology"/>
<dbReference type="InterPro" id="IPR006204">
    <property type="entry name" value="GHMP_kinase_N_dom"/>
</dbReference>
<dbReference type="GO" id="GO:0005524">
    <property type="term" value="F:ATP binding"/>
    <property type="evidence" value="ECO:0007669"/>
    <property type="project" value="InterPro"/>
</dbReference>
<name>A0A381SA08_9ZZZZ</name>
<dbReference type="SUPFAM" id="SSF54211">
    <property type="entry name" value="Ribosomal protein S5 domain 2-like"/>
    <property type="match status" value="1"/>
</dbReference>
<dbReference type="AlphaFoldDB" id="A0A381SA08"/>
<accession>A0A381SA08</accession>
<dbReference type="HAMAP" id="MF_02223">
    <property type="entry name" value="Pantoate_kinase"/>
    <property type="match status" value="1"/>
</dbReference>
<sequence>MTAFLGRGECGGHITLLFTVSDESDDPIEQGSLGAGLCVEDGVEVIAYGEEGESGLSVRFVDDQANSMLYEEVLRMLIEEVPEVGDVSWEINVRLALPTSQGFGMSGSGAIAAAMAFQRAMGLPHEESLRRSYSLAHRVERARSTGLGDVTALAAGGVERRLVAGSPYHGALLENGPGRAEGWTSNTPVVLAWRPDAGKHTSNYIDDAHWKDSISEAGSKQMERLSLGDWDQSRWMGLMDAARAFAEDSGLLADSSRTELLSTADEAIGVCGTAVEAAALLCMLG</sequence>
<dbReference type="Gene3D" id="3.30.230.10">
    <property type="match status" value="1"/>
</dbReference>
<dbReference type="InterPro" id="IPR014721">
    <property type="entry name" value="Ribsml_uS5_D2-typ_fold_subgr"/>
</dbReference>
<gene>
    <name evidence="2" type="ORF">METZ01_LOCUS53789</name>
</gene>
<protein>
    <recommendedName>
        <fullName evidence="1">GHMP kinase N-terminal domain-containing protein</fullName>
    </recommendedName>
</protein>
<evidence type="ECO:0000259" key="1">
    <source>
        <dbReference type="Pfam" id="PF00288"/>
    </source>
</evidence>
<organism evidence="2">
    <name type="scientific">marine metagenome</name>
    <dbReference type="NCBI Taxonomy" id="408172"/>
    <lineage>
        <taxon>unclassified sequences</taxon>
        <taxon>metagenomes</taxon>
        <taxon>ecological metagenomes</taxon>
    </lineage>
</organism>
<reference evidence="2" key="1">
    <citation type="submission" date="2018-05" db="EMBL/GenBank/DDBJ databases">
        <authorList>
            <person name="Lanie J.A."/>
            <person name="Ng W.-L."/>
            <person name="Kazmierczak K.M."/>
            <person name="Andrzejewski T.M."/>
            <person name="Davidsen T.M."/>
            <person name="Wayne K.J."/>
            <person name="Tettelin H."/>
            <person name="Glass J.I."/>
            <person name="Rusch D."/>
            <person name="Podicherti R."/>
            <person name="Tsui H.-C.T."/>
            <person name="Winkler M.E."/>
        </authorList>
    </citation>
    <scope>NUCLEOTIDE SEQUENCE</scope>
</reference>
<dbReference type="InterPro" id="IPR012043">
    <property type="entry name" value="PoK"/>
</dbReference>
<dbReference type="InterPro" id="IPR020568">
    <property type="entry name" value="Ribosomal_Su5_D2-typ_SF"/>
</dbReference>
<feature type="domain" description="GHMP kinase N-terminal" evidence="1">
    <location>
        <begin position="73"/>
        <end position="157"/>
    </location>
</feature>
<evidence type="ECO:0000313" key="2">
    <source>
        <dbReference type="EMBL" id="SVA00935.1"/>
    </source>
</evidence>
<dbReference type="Pfam" id="PF00288">
    <property type="entry name" value="GHMP_kinases_N"/>
    <property type="match status" value="1"/>
</dbReference>
<dbReference type="PANTHER" id="PTHR42282:SF1">
    <property type="entry name" value="PANTOATE KINASE"/>
    <property type="match status" value="1"/>
</dbReference>
<dbReference type="EMBL" id="UINC01002852">
    <property type="protein sequence ID" value="SVA00935.1"/>
    <property type="molecule type" value="Genomic_DNA"/>
</dbReference>
<dbReference type="PANTHER" id="PTHR42282">
    <property type="entry name" value="PANTOATE KINASE-RELATED"/>
    <property type="match status" value="1"/>
</dbReference>